<comment type="caution">
    <text evidence="4">The sequence shown here is derived from an EMBL/GenBank/DDBJ whole genome shotgun (WGS) entry which is preliminary data.</text>
</comment>
<keyword evidence="2" id="KW-0547">Nucleotide-binding</keyword>
<dbReference type="PANTHER" id="PTHR43686:SF1">
    <property type="entry name" value="AMINOTRAN_5 DOMAIN-CONTAINING PROTEIN"/>
    <property type="match status" value="1"/>
</dbReference>
<dbReference type="PIRSF" id="PIRSF004976">
    <property type="entry name" value="ATPase_YdaO"/>
    <property type="match status" value="1"/>
</dbReference>
<dbReference type="Proteomes" id="UP000764045">
    <property type="component" value="Unassembled WGS sequence"/>
</dbReference>
<dbReference type="Gene3D" id="3.40.50.620">
    <property type="entry name" value="HUPs"/>
    <property type="match status" value="1"/>
</dbReference>
<dbReference type="GO" id="GO:0016740">
    <property type="term" value="F:transferase activity"/>
    <property type="evidence" value="ECO:0007669"/>
    <property type="project" value="UniProtKB-KW"/>
</dbReference>
<dbReference type="InterPro" id="IPR014729">
    <property type="entry name" value="Rossmann-like_a/b/a_fold"/>
</dbReference>
<dbReference type="GO" id="GO:0008033">
    <property type="term" value="P:tRNA processing"/>
    <property type="evidence" value="ECO:0007669"/>
    <property type="project" value="InterPro"/>
</dbReference>
<dbReference type="RefSeq" id="WP_205110320.1">
    <property type="nucleotide sequence ID" value="NZ_JACJJL010000016.1"/>
</dbReference>
<dbReference type="AlphaFoldDB" id="A0A938WPT7"/>
<feature type="binding site" evidence="2">
    <location>
        <position position="137"/>
    </location>
    <ligand>
        <name>ATP</name>
        <dbReference type="ChEBI" id="CHEBI:30616"/>
    </ligand>
</feature>
<feature type="binding site" evidence="2">
    <location>
        <position position="42"/>
    </location>
    <ligand>
        <name>ATP</name>
        <dbReference type="ChEBI" id="CHEBI:30616"/>
    </ligand>
</feature>
<dbReference type="PANTHER" id="PTHR43686">
    <property type="entry name" value="SULFURTRANSFERASE-RELATED"/>
    <property type="match status" value="1"/>
</dbReference>
<sequence length="242" mass="27643">MTDAEKHKLEQRILKRFHKALSAYSLIEDNDKVLVALSGGKDSLCLLELLARRMRIQRPLFKVEAIHIRMENIHYETDTAYLQNFCSGLGVPLHIVTTRFDAYAGTKKPACFLCSWYRRKEIFNKAQELGCNKIALGHHLDDIVQTALMNVFSQGHFSTMPARLTMRKMPLTIIRPLCLETEADIQALAEIRQYEKQLKTCPYEKASSRADIKLMLAEAEKINPDAKYSIMNALDAEGKLVE</sequence>
<keyword evidence="5" id="KW-1185">Reference proteome</keyword>
<feature type="binding site" evidence="2">
    <location>
        <position position="68"/>
    </location>
    <ligand>
        <name>ATP</name>
        <dbReference type="ChEBI" id="CHEBI:30616"/>
    </ligand>
</feature>
<feature type="binding site" evidence="2">
    <location>
        <begin position="36"/>
        <end position="38"/>
    </location>
    <ligand>
        <name>ATP</name>
        <dbReference type="ChEBI" id="CHEBI:30616"/>
    </ligand>
</feature>
<dbReference type="GO" id="GO:0005524">
    <property type="term" value="F:ATP binding"/>
    <property type="evidence" value="ECO:0007669"/>
    <property type="project" value="UniProtKB-KW"/>
</dbReference>
<dbReference type="InterPro" id="IPR011063">
    <property type="entry name" value="TilS/TtcA_N"/>
</dbReference>
<protein>
    <submittedName>
        <fullName evidence="4">tRNA 2-thiocytidine biosynthesis protein TtcA</fullName>
    </submittedName>
</protein>
<dbReference type="SUPFAM" id="SSF52402">
    <property type="entry name" value="Adenine nucleotide alpha hydrolases-like"/>
    <property type="match status" value="1"/>
</dbReference>
<evidence type="ECO:0000259" key="3">
    <source>
        <dbReference type="Pfam" id="PF01171"/>
    </source>
</evidence>
<reference evidence="4 5" key="1">
    <citation type="journal article" date="2021" name="Sci. Rep.">
        <title>The distribution of antibiotic resistance genes in chicken gut microbiota commensals.</title>
        <authorList>
            <person name="Juricova H."/>
            <person name="Matiasovicova J."/>
            <person name="Kubasova T."/>
            <person name="Cejkova D."/>
            <person name="Rychlik I."/>
        </authorList>
    </citation>
    <scope>NUCLEOTIDE SEQUENCE [LARGE SCALE GENOMIC DNA]</scope>
    <source>
        <strain evidence="4 5">An819</strain>
    </source>
</reference>
<feature type="binding site" evidence="2">
    <location>
        <position position="142"/>
    </location>
    <ligand>
        <name>ATP</name>
        <dbReference type="ChEBI" id="CHEBI:30616"/>
    </ligand>
</feature>
<evidence type="ECO:0000256" key="1">
    <source>
        <dbReference type="ARBA" id="ARBA00022679"/>
    </source>
</evidence>
<dbReference type="EMBL" id="JACJJL010000016">
    <property type="protein sequence ID" value="MBM6662159.1"/>
    <property type="molecule type" value="Genomic_DNA"/>
</dbReference>
<gene>
    <name evidence="4" type="ORF">H6B30_10425</name>
</gene>
<proteinExistence type="predicted"/>
<evidence type="ECO:0000313" key="5">
    <source>
        <dbReference type="Proteomes" id="UP000764045"/>
    </source>
</evidence>
<keyword evidence="2" id="KW-0067">ATP-binding</keyword>
<feature type="domain" description="tRNA(Ile)-lysidine/2-thiocytidine synthase N-terminal" evidence="3">
    <location>
        <begin position="32"/>
        <end position="191"/>
    </location>
</feature>
<dbReference type="CDD" id="cd24138">
    <property type="entry name" value="TtcA-like"/>
    <property type="match status" value="1"/>
</dbReference>
<dbReference type="Pfam" id="PF01171">
    <property type="entry name" value="ATP_bind_3"/>
    <property type="match status" value="1"/>
</dbReference>
<evidence type="ECO:0000256" key="2">
    <source>
        <dbReference type="PIRSR" id="PIRSR004976-51"/>
    </source>
</evidence>
<keyword evidence="1" id="KW-0808">Transferase</keyword>
<evidence type="ECO:0000313" key="4">
    <source>
        <dbReference type="EMBL" id="MBM6662159.1"/>
    </source>
</evidence>
<accession>A0A938WPT7</accession>
<organism evidence="4 5">
    <name type="scientific">Marseilla massiliensis</name>
    <dbReference type="NCBI Taxonomy" id="1841864"/>
    <lineage>
        <taxon>Bacteria</taxon>
        <taxon>Pseudomonadati</taxon>
        <taxon>Bacteroidota</taxon>
        <taxon>Bacteroidia</taxon>
        <taxon>Bacteroidales</taxon>
        <taxon>Prevotellaceae</taxon>
        <taxon>Marseilla</taxon>
    </lineage>
</organism>
<name>A0A938WPT7_9BACT</name>
<dbReference type="InterPro" id="IPR035107">
    <property type="entry name" value="tRNA_thiolation_TtcA_Ctu1"/>
</dbReference>